<dbReference type="SMART" id="SM00471">
    <property type="entry name" value="HDc"/>
    <property type="match status" value="1"/>
</dbReference>
<dbReference type="Proteomes" id="UP001501510">
    <property type="component" value="Unassembled WGS sequence"/>
</dbReference>
<evidence type="ECO:0000313" key="2">
    <source>
        <dbReference type="EMBL" id="GAA0743030.1"/>
    </source>
</evidence>
<accession>A0ABN1JMR5</accession>
<name>A0ABN1JMR5_9CLOT</name>
<dbReference type="PANTHER" id="PTHR43155:SF2">
    <property type="entry name" value="CYCLIC DI-GMP PHOSPHODIESTERASE PA4108"/>
    <property type="match status" value="1"/>
</dbReference>
<keyword evidence="3" id="KW-1185">Reference proteome</keyword>
<dbReference type="EMBL" id="BAAACG010000010">
    <property type="protein sequence ID" value="GAA0743030.1"/>
    <property type="molecule type" value="Genomic_DNA"/>
</dbReference>
<comment type="caution">
    <text evidence="2">The sequence shown here is derived from an EMBL/GenBank/DDBJ whole genome shotgun (WGS) entry which is preliminary data.</text>
</comment>
<organism evidence="2 3">
    <name type="scientific">Clostridium oceanicum</name>
    <dbReference type="NCBI Taxonomy" id="1543"/>
    <lineage>
        <taxon>Bacteria</taxon>
        <taxon>Bacillati</taxon>
        <taxon>Bacillota</taxon>
        <taxon>Clostridia</taxon>
        <taxon>Eubacteriales</taxon>
        <taxon>Clostridiaceae</taxon>
        <taxon>Clostridium</taxon>
    </lineage>
</organism>
<evidence type="ECO:0000313" key="3">
    <source>
        <dbReference type="Proteomes" id="UP001501510"/>
    </source>
</evidence>
<dbReference type="PROSITE" id="PS51832">
    <property type="entry name" value="HD_GYP"/>
    <property type="match status" value="1"/>
</dbReference>
<dbReference type="CDD" id="cd00077">
    <property type="entry name" value="HDc"/>
    <property type="match status" value="1"/>
</dbReference>
<dbReference type="InterPro" id="IPR003607">
    <property type="entry name" value="HD/PDEase_dom"/>
</dbReference>
<proteinExistence type="predicted"/>
<dbReference type="RefSeq" id="WP_343762121.1">
    <property type="nucleotide sequence ID" value="NZ_BAAACG010000010.1"/>
</dbReference>
<dbReference type="PANTHER" id="PTHR43155">
    <property type="entry name" value="CYCLIC DI-GMP PHOSPHODIESTERASE PA4108-RELATED"/>
    <property type="match status" value="1"/>
</dbReference>
<dbReference type="Gene3D" id="1.10.3210.10">
    <property type="entry name" value="Hypothetical protein af1432"/>
    <property type="match status" value="1"/>
</dbReference>
<dbReference type="Pfam" id="PF13487">
    <property type="entry name" value="HD_5"/>
    <property type="match status" value="1"/>
</dbReference>
<dbReference type="InterPro" id="IPR037522">
    <property type="entry name" value="HD_GYP_dom"/>
</dbReference>
<gene>
    <name evidence="2" type="ORF">GCM10008906_26280</name>
</gene>
<sequence length="355" mass="41103">MENKTKKIELSRLIPGMILAKAIEKNGIKLLGKNVILTSNYIEKIKKMDLDMKIEVYDDSELEEQIQSVIKKSEEKFSRKKEILLQVHKNLKNIYEKLDSNSKISILEFKNIQEYVLEEMKDYSIILKSIMDYRKEDECLYKHCVNVGILSYMLGKWLGFSKEQLLYLSYTGFLHDIGKIKIDKEVLNKRRILTDDEFSEVKTHAVVGYEIAKNIHNIDESILMGILMHHERCDGTGYPLKIKGEKIHDFAKIVAIADEFDTMTSSLVYKKTRTSFEALKIIKNQSVNKLDYKYVNKFIEGIINCYIGEKVKLSNGKIAKIIKIDIDNIDRPLLTIGSDFIDLKTTKNINITDVV</sequence>
<dbReference type="SUPFAM" id="SSF109604">
    <property type="entry name" value="HD-domain/PDEase-like"/>
    <property type="match status" value="1"/>
</dbReference>
<evidence type="ECO:0000259" key="1">
    <source>
        <dbReference type="PROSITE" id="PS51832"/>
    </source>
</evidence>
<protein>
    <submittedName>
        <fullName evidence="2">HD-GYP domain-containing protein</fullName>
    </submittedName>
</protein>
<feature type="domain" description="HD-GYP" evidence="1">
    <location>
        <begin position="118"/>
        <end position="314"/>
    </location>
</feature>
<reference evidence="2 3" key="1">
    <citation type="journal article" date="2019" name="Int. J. Syst. Evol. Microbiol.">
        <title>The Global Catalogue of Microorganisms (GCM) 10K type strain sequencing project: providing services to taxonomists for standard genome sequencing and annotation.</title>
        <authorList>
            <consortium name="The Broad Institute Genomics Platform"/>
            <consortium name="The Broad Institute Genome Sequencing Center for Infectious Disease"/>
            <person name="Wu L."/>
            <person name="Ma J."/>
        </authorList>
    </citation>
    <scope>NUCLEOTIDE SEQUENCE [LARGE SCALE GENOMIC DNA]</scope>
    <source>
        <strain evidence="2 3">JCM 1407</strain>
    </source>
</reference>